<dbReference type="Gene3D" id="3.90.1580.10">
    <property type="entry name" value="paralog of FGE (formylglycine-generating enzyme)"/>
    <property type="match status" value="1"/>
</dbReference>
<dbReference type="InterPro" id="IPR005532">
    <property type="entry name" value="SUMF_dom"/>
</dbReference>
<dbReference type="EMBL" id="KQ030510">
    <property type="protein sequence ID" value="KJZ76617.1"/>
    <property type="molecule type" value="Genomic_DNA"/>
</dbReference>
<dbReference type="InterPro" id="IPR051043">
    <property type="entry name" value="Sulfatase_Mod_Factor_Kinase"/>
</dbReference>
<evidence type="ECO:0000313" key="4">
    <source>
        <dbReference type="Proteomes" id="UP000054481"/>
    </source>
</evidence>
<protein>
    <recommendedName>
        <fullName evidence="2">Sulfatase-modifying factor enzyme-like domain-containing protein</fullName>
    </recommendedName>
</protein>
<evidence type="ECO:0000256" key="1">
    <source>
        <dbReference type="SAM" id="SignalP"/>
    </source>
</evidence>
<evidence type="ECO:0000259" key="2">
    <source>
        <dbReference type="Pfam" id="PF03781"/>
    </source>
</evidence>
<dbReference type="InterPro" id="IPR016187">
    <property type="entry name" value="CTDL_fold"/>
</dbReference>
<dbReference type="PANTHER" id="PTHR23150:SF19">
    <property type="entry name" value="FORMYLGLYCINE-GENERATING ENZYME"/>
    <property type="match status" value="1"/>
</dbReference>
<organism evidence="3 4">
    <name type="scientific">Hirsutella minnesotensis 3608</name>
    <dbReference type="NCBI Taxonomy" id="1043627"/>
    <lineage>
        <taxon>Eukaryota</taxon>
        <taxon>Fungi</taxon>
        <taxon>Dikarya</taxon>
        <taxon>Ascomycota</taxon>
        <taxon>Pezizomycotina</taxon>
        <taxon>Sordariomycetes</taxon>
        <taxon>Hypocreomycetidae</taxon>
        <taxon>Hypocreales</taxon>
        <taxon>Ophiocordycipitaceae</taxon>
        <taxon>Hirsutella</taxon>
    </lineage>
</organism>
<sequence>MFFRASIPVLLIALGEIVASAAPVTPGIPQLQVKLYELAETLRRRGITKSTYTLVEPAAVAAHSTPFRWPRRTRELYRAPTSSSTHWGDDPHAQLAGLYANTYDQTAAKVNGFQWPPTKITDGFAYTAPAASFRPNNFDLYDMLSNAREFMADTWIGFLGASANDESVPKGPAPFPVVRGGAWNYSCRHLRINYRDPYYSSEVASNMFGIRLVRELWWEA</sequence>
<dbReference type="GO" id="GO:0120147">
    <property type="term" value="F:formylglycine-generating oxidase activity"/>
    <property type="evidence" value="ECO:0007669"/>
    <property type="project" value="TreeGrafter"/>
</dbReference>
<dbReference type="Proteomes" id="UP000054481">
    <property type="component" value="Unassembled WGS sequence"/>
</dbReference>
<dbReference type="PANTHER" id="PTHR23150">
    <property type="entry name" value="SULFATASE MODIFYING FACTOR 1, 2"/>
    <property type="match status" value="1"/>
</dbReference>
<reference evidence="3 4" key="1">
    <citation type="journal article" date="2014" name="Genome Biol. Evol.">
        <title>Comparative genomics and transcriptomics analyses reveal divergent lifestyle features of nematode endoparasitic fungus Hirsutella minnesotensis.</title>
        <authorList>
            <person name="Lai Y."/>
            <person name="Liu K."/>
            <person name="Zhang X."/>
            <person name="Zhang X."/>
            <person name="Li K."/>
            <person name="Wang N."/>
            <person name="Shu C."/>
            <person name="Wu Y."/>
            <person name="Wang C."/>
            <person name="Bushley K.E."/>
            <person name="Xiang M."/>
            <person name="Liu X."/>
        </authorList>
    </citation>
    <scope>NUCLEOTIDE SEQUENCE [LARGE SCALE GENOMIC DNA]</scope>
    <source>
        <strain evidence="3 4">3608</strain>
    </source>
</reference>
<feature type="signal peptide" evidence="1">
    <location>
        <begin position="1"/>
        <end position="21"/>
    </location>
</feature>
<proteinExistence type="predicted"/>
<dbReference type="OrthoDB" id="659at2759"/>
<dbReference type="Pfam" id="PF03781">
    <property type="entry name" value="FGE-sulfatase"/>
    <property type="match status" value="1"/>
</dbReference>
<dbReference type="InterPro" id="IPR042095">
    <property type="entry name" value="SUMF_sf"/>
</dbReference>
<feature type="domain" description="Sulfatase-modifying factor enzyme-like" evidence="2">
    <location>
        <begin position="95"/>
        <end position="214"/>
    </location>
</feature>
<accession>A0A0F8A205</accession>
<feature type="chain" id="PRO_5002526381" description="Sulfatase-modifying factor enzyme-like domain-containing protein" evidence="1">
    <location>
        <begin position="22"/>
        <end position="220"/>
    </location>
</feature>
<dbReference type="AlphaFoldDB" id="A0A0F8A205"/>
<evidence type="ECO:0000313" key="3">
    <source>
        <dbReference type="EMBL" id="KJZ76617.1"/>
    </source>
</evidence>
<keyword evidence="1" id="KW-0732">Signal</keyword>
<name>A0A0F8A205_9HYPO</name>
<gene>
    <name evidence="3" type="ORF">HIM_03953</name>
</gene>
<dbReference type="SUPFAM" id="SSF56436">
    <property type="entry name" value="C-type lectin-like"/>
    <property type="match status" value="1"/>
</dbReference>
<keyword evidence="4" id="KW-1185">Reference proteome</keyword>